<proteinExistence type="predicted"/>
<protein>
    <submittedName>
        <fullName evidence="2">Uncharacterized protein</fullName>
    </submittedName>
</protein>
<evidence type="ECO:0000313" key="3">
    <source>
        <dbReference type="Proteomes" id="UP000094622"/>
    </source>
</evidence>
<reference evidence="2 3" key="1">
    <citation type="submission" date="2016-07" db="EMBL/GenBank/DDBJ databases">
        <title>Draft Genome Sequence of Methylobrevis pamukkalensis PK2.</title>
        <authorList>
            <person name="Vasilenko O.V."/>
            <person name="Doronina N.V."/>
            <person name="Shmareva M.N."/>
            <person name="Tarlachkov S.V."/>
            <person name="Mustakhimov I."/>
            <person name="Trotsenko Y.A."/>
        </authorList>
    </citation>
    <scope>NUCLEOTIDE SEQUENCE [LARGE SCALE GENOMIC DNA]</scope>
    <source>
        <strain evidence="2 3">PK2</strain>
    </source>
</reference>
<dbReference type="Proteomes" id="UP000094622">
    <property type="component" value="Unassembled WGS sequence"/>
</dbReference>
<keyword evidence="3" id="KW-1185">Reference proteome</keyword>
<keyword evidence="1" id="KW-1133">Transmembrane helix</keyword>
<dbReference type="RefSeq" id="WP_069307610.1">
    <property type="nucleotide sequence ID" value="NZ_MCRJ01000088.1"/>
</dbReference>
<dbReference type="AlphaFoldDB" id="A0A1E3GZW9"/>
<gene>
    <name evidence="2" type="ORF">A6302_03201</name>
</gene>
<feature type="transmembrane region" description="Helical" evidence="1">
    <location>
        <begin position="16"/>
        <end position="45"/>
    </location>
</feature>
<comment type="caution">
    <text evidence="2">The sequence shown here is derived from an EMBL/GenBank/DDBJ whole genome shotgun (WGS) entry which is preliminary data.</text>
</comment>
<evidence type="ECO:0000256" key="1">
    <source>
        <dbReference type="SAM" id="Phobius"/>
    </source>
</evidence>
<sequence>MVEYIKQRVLPASFSWAIAGAAMVAVWAALVLALSLAALGLYAVSGNEVFIEMHRKADMIATMIGGAGAAILLIGKIGEDA</sequence>
<dbReference type="EMBL" id="MCRJ01000088">
    <property type="protein sequence ID" value="ODN69475.1"/>
    <property type="molecule type" value="Genomic_DNA"/>
</dbReference>
<organism evidence="2 3">
    <name type="scientific">Methylobrevis pamukkalensis</name>
    <dbReference type="NCBI Taxonomy" id="1439726"/>
    <lineage>
        <taxon>Bacteria</taxon>
        <taxon>Pseudomonadati</taxon>
        <taxon>Pseudomonadota</taxon>
        <taxon>Alphaproteobacteria</taxon>
        <taxon>Hyphomicrobiales</taxon>
        <taxon>Pleomorphomonadaceae</taxon>
        <taxon>Methylobrevis</taxon>
    </lineage>
</organism>
<accession>A0A1E3GZW9</accession>
<keyword evidence="1" id="KW-0812">Transmembrane</keyword>
<evidence type="ECO:0000313" key="2">
    <source>
        <dbReference type="EMBL" id="ODN69475.1"/>
    </source>
</evidence>
<keyword evidence="1" id="KW-0472">Membrane</keyword>
<feature type="transmembrane region" description="Helical" evidence="1">
    <location>
        <begin position="57"/>
        <end position="78"/>
    </location>
</feature>
<name>A0A1E3GZW9_9HYPH</name>